<feature type="domain" description="Carboxyltransferase" evidence="4">
    <location>
        <begin position="14"/>
        <end position="236"/>
    </location>
</feature>
<dbReference type="PANTHER" id="PTHR34698:SF2">
    <property type="entry name" value="5-OXOPROLINASE SUBUNIT B"/>
    <property type="match status" value="1"/>
</dbReference>
<evidence type="ECO:0000256" key="2">
    <source>
        <dbReference type="ARBA" id="ARBA00022801"/>
    </source>
</evidence>
<dbReference type="SUPFAM" id="SSF50891">
    <property type="entry name" value="Cyclophilin-like"/>
    <property type="match status" value="1"/>
</dbReference>
<keyword evidence="6" id="KW-1185">Reference proteome</keyword>
<dbReference type="Gene3D" id="2.40.100.10">
    <property type="entry name" value="Cyclophilin-like"/>
    <property type="match status" value="1"/>
</dbReference>
<keyword evidence="1" id="KW-0547">Nucleotide-binding</keyword>
<dbReference type="PANTHER" id="PTHR34698">
    <property type="entry name" value="5-OXOPROLINASE SUBUNIT B"/>
    <property type="match status" value="1"/>
</dbReference>
<dbReference type="InterPro" id="IPR010016">
    <property type="entry name" value="PxpB"/>
</dbReference>
<dbReference type="OrthoDB" id="84558at2157"/>
<dbReference type="Proteomes" id="UP000198882">
    <property type="component" value="Unassembled WGS sequence"/>
</dbReference>
<dbReference type="GO" id="GO:0016787">
    <property type="term" value="F:hydrolase activity"/>
    <property type="evidence" value="ECO:0007669"/>
    <property type="project" value="UniProtKB-KW"/>
</dbReference>
<keyword evidence="3" id="KW-0067">ATP-binding</keyword>
<dbReference type="AlphaFoldDB" id="A0A1G8SU69"/>
<dbReference type="GO" id="GO:0005524">
    <property type="term" value="F:ATP binding"/>
    <property type="evidence" value="ECO:0007669"/>
    <property type="project" value="UniProtKB-KW"/>
</dbReference>
<dbReference type="RefSeq" id="WP_090302773.1">
    <property type="nucleotide sequence ID" value="NZ_FNFE01000001.1"/>
</dbReference>
<proteinExistence type="predicted"/>
<dbReference type="InterPro" id="IPR003833">
    <property type="entry name" value="CT_C_D"/>
</dbReference>
<evidence type="ECO:0000313" key="5">
    <source>
        <dbReference type="EMBL" id="SDJ32723.1"/>
    </source>
</evidence>
<evidence type="ECO:0000313" key="6">
    <source>
        <dbReference type="Proteomes" id="UP000198882"/>
    </source>
</evidence>
<accession>A0A1G8SU69</accession>
<dbReference type="SMART" id="SM00796">
    <property type="entry name" value="AHS1"/>
    <property type="match status" value="1"/>
</dbReference>
<dbReference type="STRING" id="1095776.SAMN04515672_0199"/>
<evidence type="ECO:0000259" key="4">
    <source>
        <dbReference type="SMART" id="SM00796"/>
    </source>
</evidence>
<reference evidence="6" key="1">
    <citation type="submission" date="2016-10" db="EMBL/GenBank/DDBJ databases">
        <authorList>
            <person name="Varghese N."/>
            <person name="Submissions S."/>
        </authorList>
    </citation>
    <scope>NUCLEOTIDE SEQUENCE [LARGE SCALE GENOMIC DNA]</scope>
    <source>
        <strain evidence="6">B4,CECT 8067,JCM 17497</strain>
    </source>
</reference>
<dbReference type="SUPFAM" id="SSF160467">
    <property type="entry name" value="PH0987 N-terminal domain-like"/>
    <property type="match status" value="1"/>
</dbReference>
<organism evidence="5 6">
    <name type="scientific">Natronorubrum texcoconense</name>
    <dbReference type="NCBI Taxonomy" id="1095776"/>
    <lineage>
        <taxon>Archaea</taxon>
        <taxon>Methanobacteriati</taxon>
        <taxon>Methanobacteriota</taxon>
        <taxon>Stenosarchaea group</taxon>
        <taxon>Halobacteria</taxon>
        <taxon>Halobacteriales</taxon>
        <taxon>Natrialbaceae</taxon>
        <taxon>Natronorubrum</taxon>
    </lineage>
</organism>
<gene>
    <name evidence="5" type="ORF">SAMN04515672_0199</name>
</gene>
<protein>
    <submittedName>
        <fullName evidence="5">Urea carboxylase</fullName>
    </submittedName>
</protein>
<dbReference type="Gene3D" id="3.30.1360.40">
    <property type="match status" value="1"/>
</dbReference>
<evidence type="ECO:0000256" key="3">
    <source>
        <dbReference type="ARBA" id="ARBA00022840"/>
    </source>
</evidence>
<sequence length="300" mass="34416">MSEQTITRQELPSPRYEYGGDDWVFVELDEAMSFDANFKAQAITQEIRQNSLEGLVEVAPSNASYLIQFDPAVLHPDELIEELKSLEDEIDVSDYQWEARVFDIPVFYDDPWTHDTLMDFRERHQDPDATDLEYSAELNGFDSVEAFVDHHSGAPHMVTMIGFVPGLPFCFQMVPRDEQIEVPKYEQPRTATPSRAIGFGGAFTAIYPVPGAGGYQLYGRTPVEVLDVDQELSAFEESMVLPNPGDILNFRQIDREEYDAIREEVEDGSYEYNYDRVDFEPQAFFEDPDGYNERLLEVLE</sequence>
<keyword evidence="2" id="KW-0378">Hydrolase</keyword>
<dbReference type="Pfam" id="PF02682">
    <property type="entry name" value="CT_C_D"/>
    <property type="match status" value="1"/>
</dbReference>
<dbReference type="EMBL" id="FNFE01000001">
    <property type="protein sequence ID" value="SDJ32723.1"/>
    <property type="molecule type" value="Genomic_DNA"/>
</dbReference>
<dbReference type="InterPro" id="IPR029000">
    <property type="entry name" value="Cyclophilin-like_dom_sf"/>
</dbReference>
<evidence type="ECO:0000256" key="1">
    <source>
        <dbReference type="ARBA" id="ARBA00022741"/>
    </source>
</evidence>
<name>A0A1G8SU69_9EURY</name>